<evidence type="ECO:0000256" key="8">
    <source>
        <dbReference type="SAM" id="Phobius"/>
    </source>
</evidence>
<sequence>MMGINNNGGGGRFGKGKNEEDESWMTTFADMVTLLLVFFIMLVAISKVDVVLFEQVQAGVAKGIGNRDVVRPIELLKIDVQDAVQAMELEDVVAIGTDDRGLTIEFASSAFYEPGSAEIREEAIPALQRIAATIGAERYRSFQVEVQGHTDDTPISTEKFPSNWELSSGRASRVVRFFADQGLTPERMEAIGYADTRPKVPNRDAYGEPLPMNQEVNRRVVVRLEPR</sequence>
<dbReference type="InterPro" id="IPR006665">
    <property type="entry name" value="OmpA-like"/>
</dbReference>
<dbReference type="PANTHER" id="PTHR30329:SF21">
    <property type="entry name" value="LIPOPROTEIN YIAD-RELATED"/>
    <property type="match status" value="1"/>
</dbReference>
<feature type="transmembrane region" description="Helical" evidence="8">
    <location>
        <begin position="24"/>
        <end position="45"/>
    </location>
</feature>
<dbReference type="InterPro" id="IPR036737">
    <property type="entry name" value="OmpA-like_sf"/>
</dbReference>
<evidence type="ECO:0000256" key="6">
    <source>
        <dbReference type="ARBA" id="ARBA00023136"/>
    </source>
</evidence>
<evidence type="ECO:0000256" key="2">
    <source>
        <dbReference type="ARBA" id="ARBA00008914"/>
    </source>
</evidence>
<comment type="subcellular location">
    <subcellularLocation>
        <location evidence="1">Cell membrane</location>
        <topology evidence="1">Single-pass membrane protein</topology>
    </subcellularLocation>
</comment>
<dbReference type="Proteomes" id="UP000009881">
    <property type="component" value="Unassembled WGS sequence"/>
</dbReference>
<feature type="domain" description="OmpA-like" evidence="9">
    <location>
        <begin position="99"/>
        <end position="227"/>
    </location>
</feature>
<dbReference type="RefSeq" id="WP_009539981.1">
    <property type="nucleotide sequence ID" value="NZ_ANHY01000006.1"/>
</dbReference>
<keyword evidence="11" id="KW-1185">Reference proteome</keyword>
<keyword evidence="4 8" id="KW-0812">Transmembrane</keyword>
<evidence type="ECO:0000259" key="9">
    <source>
        <dbReference type="PROSITE" id="PS51123"/>
    </source>
</evidence>
<comment type="caution">
    <text evidence="10">The sequence shown here is derived from an EMBL/GenBank/DDBJ whole genome shotgun (WGS) entry which is preliminary data.</text>
</comment>
<dbReference type="STRING" id="1238182.C882_3873"/>
<dbReference type="PROSITE" id="PS51123">
    <property type="entry name" value="OMPA_2"/>
    <property type="match status" value="1"/>
</dbReference>
<keyword evidence="3" id="KW-1003">Cell membrane</keyword>
<keyword evidence="10" id="KW-0282">Flagellum</keyword>
<evidence type="ECO:0000313" key="10">
    <source>
        <dbReference type="EMBL" id="EKV31500.1"/>
    </source>
</evidence>
<evidence type="ECO:0000256" key="7">
    <source>
        <dbReference type="PROSITE-ProRule" id="PRU00473"/>
    </source>
</evidence>
<comment type="similarity">
    <text evidence="2">Belongs to the MotB family.</text>
</comment>
<keyword evidence="10" id="KW-0969">Cilium</keyword>
<keyword evidence="5 8" id="KW-1133">Transmembrane helix</keyword>
<dbReference type="Pfam" id="PF13677">
    <property type="entry name" value="MotB_plug"/>
    <property type="match status" value="1"/>
</dbReference>
<organism evidence="10 11">
    <name type="scientific">Caenispirillum salinarum AK4</name>
    <dbReference type="NCBI Taxonomy" id="1238182"/>
    <lineage>
        <taxon>Bacteria</taxon>
        <taxon>Pseudomonadati</taxon>
        <taxon>Pseudomonadota</taxon>
        <taxon>Alphaproteobacteria</taxon>
        <taxon>Rhodospirillales</taxon>
        <taxon>Novispirillaceae</taxon>
        <taxon>Caenispirillum</taxon>
    </lineage>
</organism>
<name>K9GZU4_9PROT</name>
<dbReference type="InterPro" id="IPR050330">
    <property type="entry name" value="Bact_OuterMem_StrucFunc"/>
</dbReference>
<evidence type="ECO:0000256" key="5">
    <source>
        <dbReference type="ARBA" id="ARBA00022989"/>
    </source>
</evidence>
<evidence type="ECO:0000256" key="1">
    <source>
        <dbReference type="ARBA" id="ARBA00004162"/>
    </source>
</evidence>
<dbReference type="eggNOG" id="COG1360">
    <property type="taxonomic scope" value="Bacteria"/>
</dbReference>
<dbReference type="InterPro" id="IPR025713">
    <property type="entry name" value="MotB-like_N_dom"/>
</dbReference>
<evidence type="ECO:0000256" key="4">
    <source>
        <dbReference type="ARBA" id="ARBA00022692"/>
    </source>
</evidence>
<dbReference type="PATRIC" id="fig|1238182.3.peg.1536"/>
<evidence type="ECO:0000256" key="3">
    <source>
        <dbReference type="ARBA" id="ARBA00022475"/>
    </source>
</evidence>
<reference evidence="10 11" key="1">
    <citation type="journal article" date="2013" name="Genome Announc.">
        <title>Draft Genome Sequence of an Alphaproteobacterium, Caenispirillum salinarum AK4(T), Isolated from a Solar Saltern.</title>
        <authorList>
            <person name="Khatri I."/>
            <person name="Singh A."/>
            <person name="Korpole S."/>
            <person name="Pinnaka A.K."/>
            <person name="Subramanian S."/>
        </authorList>
    </citation>
    <scope>NUCLEOTIDE SEQUENCE [LARGE SCALE GENOMIC DNA]</scope>
    <source>
        <strain evidence="10 11">AK4</strain>
    </source>
</reference>
<gene>
    <name evidence="10" type="ORF">C882_3873</name>
</gene>
<dbReference type="CDD" id="cd07185">
    <property type="entry name" value="OmpA_C-like"/>
    <property type="match status" value="1"/>
</dbReference>
<dbReference type="Gene3D" id="3.30.1330.60">
    <property type="entry name" value="OmpA-like domain"/>
    <property type="match status" value="1"/>
</dbReference>
<dbReference type="EMBL" id="ANHY01000006">
    <property type="protein sequence ID" value="EKV31500.1"/>
    <property type="molecule type" value="Genomic_DNA"/>
</dbReference>
<proteinExistence type="inferred from homology"/>
<keyword evidence="10" id="KW-0966">Cell projection</keyword>
<dbReference type="OrthoDB" id="345640at2"/>
<accession>K9GZU4</accession>
<dbReference type="AlphaFoldDB" id="K9GZU4"/>
<dbReference type="PANTHER" id="PTHR30329">
    <property type="entry name" value="STATOR ELEMENT OF FLAGELLAR MOTOR COMPLEX"/>
    <property type="match status" value="1"/>
</dbReference>
<protein>
    <submittedName>
        <fullName evidence="10">Flagellar motor rotation protein MotB</fullName>
    </submittedName>
</protein>
<dbReference type="SUPFAM" id="SSF103088">
    <property type="entry name" value="OmpA-like"/>
    <property type="match status" value="1"/>
</dbReference>
<dbReference type="Pfam" id="PF00691">
    <property type="entry name" value="OmpA"/>
    <property type="match status" value="1"/>
</dbReference>
<keyword evidence="6 7" id="KW-0472">Membrane</keyword>
<evidence type="ECO:0000313" key="11">
    <source>
        <dbReference type="Proteomes" id="UP000009881"/>
    </source>
</evidence>
<dbReference type="GO" id="GO:0005886">
    <property type="term" value="C:plasma membrane"/>
    <property type="evidence" value="ECO:0007669"/>
    <property type="project" value="UniProtKB-SubCell"/>
</dbReference>